<evidence type="ECO:0000313" key="1">
    <source>
        <dbReference type="EMBL" id="ERN20117.1"/>
    </source>
</evidence>
<dbReference type="Proteomes" id="UP000017836">
    <property type="component" value="Unassembled WGS sequence"/>
</dbReference>
<protein>
    <submittedName>
        <fullName evidence="1">Uncharacterized protein</fullName>
    </submittedName>
</protein>
<accession>U5DF93</accession>
<keyword evidence="2" id="KW-1185">Reference proteome</keyword>
<evidence type="ECO:0000313" key="2">
    <source>
        <dbReference type="Proteomes" id="UP000017836"/>
    </source>
</evidence>
<organism evidence="1 2">
    <name type="scientific">Amborella trichopoda</name>
    <dbReference type="NCBI Taxonomy" id="13333"/>
    <lineage>
        <taxon>Eukaryota</taxon>
        <taxon>Viridiplantae</taxon>
        <taxon>Streptophyta</taxon>
        <taxon>Embryophyta</taxon>
        <taxon>Tracheophyta</taxon>
        <taxon>Spermatophyta</taxon>
        <taxon>Magnoliopsida</taxon>
        <taxon>Amborellales</taxon>
        <taxon>Amborellaceae</taxon>
        <taxon>Amborella</taxon>
    </lineage>
</organism>
<gene>
    <name evidence="1" type="ORF">AMTR_s00066p00059260</name>
</gene>
<dbReference type="HOGENOM" id="CLU_2944780_0_0_1"/>
<sequence length="60" mass="6840">MHRGSLTTWKRNHEPKAIGSQVKDGDVEEAIVWMLITQIVLLQMDEVLVVIQEIVIVISE</sequence>
<proteinExistence type="predicted"/>
<reference evidence="2" key="1">
    <citation type="journal article" date="2013" name="Science">
        <title>The Amborella genome and the evolution of flowering plants.</title>
        <authorList>
            <consortium name="Amborella Genome Project"/>
        </authorList>
    </citation>
    <scope>NUCLEOTIDE SEQUENCE [LARGE SCALE GENOMIC DNA]</scope>
</reference>
<dbReference type="EMBL" id="KI392060">
    <property type="protein sequence ID" value="ERN20117.1"/>
    <property type="molecule type" value="Genomic_DNA"/>
</dbReference>
<dbReference type="AlphaFoldDB" id="U5DF93"/>
<dbReference type="Gramene" id="ERN20117">
    <property type="protein sequence ID" value="ERN20117"/>
    <property type="gene ID" value="AMTR_s00066p00059260"/>
</dbReference>
<name>U5DF93_AMBTC</name>